<dbReference type="AlphaFoldDB" id="A0AAE3HKU5"/>
<organism evidence="1 2">
    <name type="scientific">Methylohalomonas lacus</name>
    <dbReference type="NCBI Taxonomy" id="398773"/>
    <lineage>
        <taxon>Bacteria</taxon>
        <taxon>Pseudomonadati</taxon>
        <taxon>Pseudomonadota</taxon>
        <taxon>Gammaproteobacteria</taxon>
        <taxon>Methylohalomonadales</taxon>
        <taxon>Methylohalomonadaceae</taxon>
        <taxon>Methylohalomonas</taxon>
    </lineage>
</organism>
<evidence type="ECO:0000313" key="1">
    <source>
        <dbReference type="EMBL" id="MCS3902267.1"/>
    </source>
</evidence>
<evidence type="ECO:0000313" key="2">
    <source>
        <dbReference type="Proteomes" id="UP001204445"/>
    </source>
</evidence>
<protein>
    <submittedName>
        <fullName evidence="1">Uncharacterized protein</fullName>
    </submittedName>
</protein>
<dbReference type="Proteomes" id="UP001204445">
    <property type="component" value="Unassembled WGS sequence"/>
</dbReference>
<accession>A0AAE3HKU5</accession>
<keyword evidence="2" id="KW-1185">Reference proteome</keyword>
<sequence length="24" mass="2908">PISNWKPALNRFIIEYGERVTQYL</sequence>
<reference evidence="1" key="1">
    <citation type="submission" date="2022-08" db="EMBL/GenBank/DDBJ databases">
        <title>Genomic Encyclopedia of Type Strains, Phase III (KMG-III): the genomes of soil and plant-associated and newly described type strains.</title>
        <authorList>
            <person name="Whitman W."/>
        </authorList>
    </citation>
    <scope>NUCLEOTIDE SEQUENCE</scope>
    <source>
        <strain evidence="1">HMT 1</strain>
    </source>
</reference>
<proteinExistence type="predicted"/>
<gene>
    <name evidence="1" type="ORF">J2T55_000263</name>
</gene>
<dbReference type="EMBL" id="JANUCT010000002">
    <property type="protein sequence ID" value="MCS3902267.1"/>
    <property type="molecule type" value="Genomic_DNA"/>
</dbReference>
<comment type="caution">
    <text evidence="1">The sequence shown here is derived from an EMBL/GenBank/DDBJ whole genome shotgun (WGS) entry which is preliminary data.</text>
</comment>
<name>A0AAE3HKU5_9GAMM</name>
<feature type="non-terminal residue" evidence="1">
    <location>
        <position position="1"/>
    </location>
</feature>